<dbReference type="InterPro" id="IPR012338">
    <property type="entry name" value="Beta-lactam/transpept-like"/>
</dbReference>
<gene>
    <name evidence="4" type="primary">dap_4</name>
    <name evidence="4" type="ORF">EMA8858_04132</name>
</gene>
<keyword evidence="4" id="KW-0378">Hydrolase</keyword>
<dbReference type="InterPro" id="IPR050491">
    <property type="entry name" value="AmpC-like"/>
</dbReference>
<dbReference type="EMBL" id="CAKLPY010000009">
    <property type="protein sequence ID" value="CAH0997997.1"/>
    <property type="molecule type" value="Genomic_DNA"/>
</dbReference>
<dbReference type="RefSeq" id="WP_238808805.1">
    <property type="nucleotide sequence ID" value="NZ_CAKLPY010000009.1"/>
</dbReference>
<feature type="signal peptide" evidence="1">
    <location>
        <begin position="1"/>
        <end position="21"/>
    </location>
</feature>
<evidence type="ECO:0000313" key="4">
    <source>
        <dbReference type="EMBL" id="CAH0997997.1"/>
    </source>
</evidence>
<protein>
    <submittedName>
        <fullName evidence="4">D-aminopeptidase</fullName>
        <ecNumber evidence="4">3.4.11.19</ecNumber>
    </submittedName>
</protein>
<dbReference type="Pfam" id="PF11954">
    <property type="entry name" value="DUF3471"/>
    <property type="match status" value="1"/>
</dbReference>
<dbReference type="PANTHER" id="PTHR46825:SF15">
    <property type="entry name" value="BETA-LACTAMASE-RELATED DOMAIN-CONTAINING PROTEIN"/>
    <property type="match status" value="1"/>
</dbReference>
<dbReference type="Pfam" id="PF00144">
    <property type="entry name" value="Beta-lactamase"/>
    <property type="match status" value="1"/>
</dbReference>
<evidence type="ECO:0000259" key="2">
    <source>
        <dbReference type="Pfam" id="PF00144"/>
    </source>
</evidence>
<name>A0ABN8F3H2_9BACT</name>
<accession>A0ABN8F3H2</accession>
<dbReference type="SUPFAM" id="SSF56601">
    <property type="entry name" value="beta-lactamase/transpeptidase-like"/>
    <property type="match status" value="1"/>
</dbReference>
<evidence type="ECO:0000259" key="3">
    <source>
        <dbReference type="Pfam" id="PF11954"/>
    </source>
</evidence>
<dbReference type="EC" id="3.4.11.19" evidence="4"/>
<keyword evidence="5" id="KW-1185">Reference proteome</keyword>
<feature type="domain" description="Peptidase S12 Pab87-related C-terminal" evidence="3">
    <location>
        <begin position="420"/>
        <end position="504"/>
    </location>
</feature>
<dbReference type="GO" id="GO:0004177">
    <property type="term" value="F:aminopeptidase activity"/>
    <property type="evidence" value="ECO:0007669"/>
    <property type="project" value="UniProtKB-KW"/>
</dbReference>
<dbReference type="InterPro" id="IPR001466">
    <property type="entry name" value="Beta-lactam-related"/>
</dbReference>
<organism evidence="4 5">
    <name type="scientific">Emticicia aquatica</name>
    <dbReference type="NCBI Taxonomy" id="1681835"/>
    <lineage>
        <taxon>Bacteria</taxon>
        <taxon>Pseudomonadati</taxon>
        <taxon>Bacteroidota</taxon>
        <taxon>Cytophagia</taxon>
        <taxon>Cytophagales</taxon>
        <taxon>Leadbetterellaceae</taxon>
        <taxon>Emticicia</taxon>
    </lineage>
</organism>
<feature type="chain" id="PRO_5047160011" evidence="1">
    <location>
        <begin position="22"/>
        <end position="514"/>
    </location>
</feature>
<comment type="caution">
    <text evidence="4">The sequence shown here is derived from an EMBL/GenBank/DDBJ whole genome shotgun (WGS) entry which is preliminary data.</text>
</comment>
<proteinExistence type="predicted"/>
<keyword evidence="1" id="KW-0732">Signal</keyword>
<feature type="domain" description="Beta-lactamase-related" evidence="2">
    <location>
        <begin position="50"/>
        <end position="371"/>
    </location>
</feature>
<keyword evidence="4" id="KW-0645">Protease</keyword>
<dbReference type="Proteomes" id="UP000837932">
    <property type="component" value="Unassembled WGS sequence"/>
</dbReference>
<evidence type="ECO:0000256" key="1">
    <source>
        <dbReference type="SAM" id="SignalP"/>
    </source>
</evidence>
<reference evidence="4" key="1">
    <citation type="submission" date="2021-12" db="EMBL/GenBank/DDBJ databases">
        <authorList>
            <person name="Rodrigo-Torres L."/>
            <person name="Arahal R. D."/>
            <person name="Lucena T."/>
        </authorList>
    </citation>
    <scope>NUCLEOTIDE SEQUENCE</scope>
    <source>
        <strain evidence="4">CECT 8858</strain>
    </source>
</reference>
<dbReference type="Gene3D" id="2.40.128.600">
    <property type="match status" value="1"/>
</dbReference>
<dbReference type="Gene3D" id="3.40.710.10">
    <property type="entry name" value="DD-peptidase/beta-lactamase superfamily"/>
    <property type="match status" value="1"/>
</dbReference>
<evidence type="ECO:0000313" key="5">
    <source>
        <dbReference type="Proteomes" id="UP000837932"/>
    </source>
</evidence>
<sequence length="514" mass="58390">MNRLFVTVLCSFFLLPFFVFSQKKTANKSTPVAPKLPEVFDEYIQKSLPTWKTPGLSVVVVKDGNIVLNKAYGVQNILDKTPYTTATLSTCASTTKAMTAICMAILVDEGKVKWSDVVSDILPEFKLSSPYVTAEITIKDLFTHNTGLGNADLLWVLGYSRAEILQRMQAIPLSYSLRASYTYQNLMYMVAGEVIKKITGKTWDDFVTERLFKPIGMTNTYADYSKIPLTAAKTTPHYEDKDNQNAVRTIDYLTDDNVGAAGGVWSCADDMSKWLQFLQDSTKTNGSRLLKAETFAELFKPQALVPPNSFYPTMQLTKPHWTSYGLGWFQHDYRGKMVQFHTGSLDGLVSIAGMIPEERIAVYVFGNLDHTEIRHALMYKAFDLWTFNDFNNDWSNDFYKLYKGLNDNADKKEQEQLAKRVLNTQPSLSLPFYTGKYVNKVYGNAEVELINEKLTLTLPNKFIYTLQHWNFDTFMGSSVNWWWGKSTFQFSLDSEGNASSLSMDGIVYIKEKTK</sequence>
<dbReference type="InterPro" id="IPR021860">
    <property type="entry name" value="Peptidase_S12_Pab87-rel_C"/>
</dbReference>
<dbReference type="PANTHER" id="PTHR46825">
    <property type="entry name" value="D-ALANYL-D-ALANINE-CARBOXYPEPTIDASE/ENDOPEPTIDASE AMPH"/>
    <property type="match status" value="1"/>
</dbReference>
<keyword evidence="4" id="KW-0031">Aminopeptidase</keyword>